<gene>
    <name evidence="2" type="ORF">EDB95_0148</name>
</gene>
<dbReference type="RefSeq" id="WP_162852439.1">
    <property type="nucleotide sequence ID" value="NZ_SODV01000001.1"/>
</dbReference>
<comment type="similarity">
    <text evidence="1">Belongs to the short-chain dehydrogenases/reductases (SDR) family.</text>
</comment>
<dbReference type="GO" id="GO:0016616">
    <property type="term" value="F:oxidoreductase activity, acting on the CH-OH group of donors, NAD or NADP as acceptor"/>
    <property type="evidence" value="ECO:0007669"/>
    <property type="project" value="TreeGrafter"/>
</dbReference>
<evidence type="ECO:0000256" key="1">
    <source>
        <dbReference type="ARBA" id="ARBA00006484"/>
    </source>
</evidence>
<dbReference type="Gene3D" id="3.40.50.720">
    <property type="entry name" value="NAD(P)-binding Rossmann-like Domain"/>
    <property type="match status" value="1"/>
</dbReference>
<accession>A0A4R8DPT9</accession>
<dbReference type="PANTHER" id="PTHR42760:SF40">
    <property type="entry name" value="3-OXOACYL-[ACYL-CARRIER-PROTEIN] REDUCTASE, CHLOROPLASTIC"/>
    <property type="match status" value="1"/>
</dbReference>
<dbReference type="GO" id="GO:0030497">
    <property type="term" value="P:fatty acid elongation"/>
    <property type="evidence" value="ECO:0007669"/>
    <property type="project" value="TreeGrafter"/>
</dbReference>
<dbReference type="PRINTS" id="PR00081">
    <property type="entry name" value="GDHRDH"/>
</dbReference>
<dbReference type="AlphaFoldDB" id="A0A4R8DPT9"/>
<dbReference type="PANTHER" id="PTHR42760">
    <property type="entry name" value="SHORT-CHAIN DEHYDROGENASES/REDUCTASES FAMILY MEMBER"/>
    <property type="match status" value="1"/>
</dbReference>
<dbReference type="InterPro" id="IPR036291">
    <property type="entry name" value="NAD(P)-bd_dom_sf"/>
</dbReference>
<dbReference type="EMBL" id="SODV01000001">
    <property type="protein sequence ID" value="TDW99140.1"/>
    <property type="molecule type" value="Genomic_DNA"/>
</dbReference>
<organism evidence="2 3">
    <name type="scientific">Dinghuibacter silviterrae</name>
    <dbReference type="NCBI Taxonomy" id="1539049"/>
    <lineage>
        <taxon>Bacteria</taxon>
        <taxon>Pseudomonadati</taxon>
        <taxon>Bacteroidota</taxon>
        <taxon>Chitinophagia</taxon>
        <taxon>Chitinophagales</taxon>
        <taxon>Chitinophagaceae</taxon>
        <taxon>Dinghuibacter</taxon>
    </lineage>
</organism>
<protein>
    <submittedName>
        <fullName evidence="2">Short-subunit dehydrogenase</fullName>
    </submittedName>
</protein>
<evidence type="ECO:0000313" key="3">
    <source>
        <dbReference type="Proteomes" id="UP000294498"/>
    </source>
</evidence>
<keyword evidence="3" id="KW-1185">Reference proteome</keyword>
<reference evidence="2 3" key="1">
    <citation type="submission" date="2019-03" db="EMBL/GenBank/DDBJ databases">
        <title>Genomic Encyclopedia of Type Strains, Phase IV (KMG-IV): sequencing the most valuable type-strain genomes for metagenomic binning, comparative biology and taxonomic classification.</title>
        <authorList>
            <person name="Goeker M."/>
        </authorList>
    </citation>
    <scope>NUCLEOTIDE SEQUENCE [LARGE SCALE GENOMIC DNA]</scope>
    <source>
        <strain evidence="2 3">DSM 100059</strain>
    </source>
</reference>
<proteinExistence type="inferred from homology"/>
<evidence type="ECO:0000313" key="2">
    <source>
        <dbReference type="EMBL" id="TDW99140.1"/>
    </source>
</evidence>
<comment type="caution">
    <text evidence="2">The sequence shown here is derived from an EMBL/GenBank/DDBJ whole genome shotgun (WGS) entry which is preliminary data.</text>
</comment>
<dbReference type="Pfam" id="PF00106">
    <property type="entry name" value="adh_short"/>
    <property type="match status" value="1"/>
</dbReference>
<dbReference type="InterPro" id="IPR002347">
    <property type="entry name" value="SDR_fam"/>
</dbReference>
<name>A0A4R8DPT9_9BACT</name>
<dbReference type="Proteomes" id="UP000294498">
    <property type="component" value="Unassembled WGS sequence"/>
</dbReference>
<dbReference type="SUPFAM" id="SSF51735">
    <property type="entry name" value="NAD(P)-binding Rossmann-fold domains"/>
    <property type="match status" value="1"/>
</dbReference>
<sequence length="231" mass="25038">MAERTILITGAAGGLGKTVVSFFLDKGFRVIATVREELEKKALGTHPLLDVQVVDLSEEEEAQSLVEESLRTYKTIDAALMLVGGFAMGGVADTKGADVRKMIGLNFETAYYIARPLFAQMLRAGKGRLIFIGARPALVPSQGKHALAYALSKSLLFQLAEVLNVEAKGKDVVAHVVVPSTIDTPANRKNMPDADPKTWVTPSQLAEIFHFICTDAAAPLRDPVWKVYNQA</sequence>